<evidence type="ECO:0000313" key="2">
    <source>
        <dbReference type="EMBL" id="CUS09606.1"/>
    </source>
</evidence>
<proteinExistence type="predicted"/>
<evidence type="ECO:0000256" key="1">
    <source>
        <dbReference type="SAM" id="Phobius"/>
    </source>
</evidence>
<accession>A0A292PPZ8</accession>
<reference evidence="2" key="1">
    <citation type="submission" date="2015-10" db="EMBL/GenBank/DDBJ databases">
        <authorList>
            <person name="Regsiter A."/>
            <person name="william w."/>
        </authorList>
    </citation>
    <scope>NUCLEOTIDE SEQUENCE</scope>
    <source>
        <strain evidence="2">Montdore</strain>
    </source>
</reference>
<gene>
    <name evidence="2" type="ORF">GSTUAT00006321001</name>
</gene>
<dbReference type="AlphaFoldDB" id="A0A292PPZ8"/>
<feature type="transmembrane region" description="Helical" evidence="1">
    <location>
        <begin position="60"/>
        <end position="86"/>
    </location>
</feature>
<organism evidence="2 3">
    <name type="scientific">Tuber aestivum</name>
    <name type="common">summer truffle</name>
    <dbReference type="NCBI Taxonomy" id="59557"/>
    <lineage>
        <taxon>Eukaryota</taxon>
        <taxon>Fungi</taxon>
        <taxon>Dikarya</taxon>
        <taxon>Ascomycota</taxon>
        <taxon>Pezizomycotina</taxon>
        <taxon>Pezizomycetes</taxon>
        <taxon>Pezizales</taxon>
        <taxon>Tuberaceae</taxon>
        <taxon>Tuber</taxon>
    </lineage>
</organism>
<dbReference type="Proteomes" id="UP001412239">
    <property type="component" value="Unassembled WGS sequence"/>
</dbReference>
<keyword evidence="1" id="KW-0472">Membrane</keyword>
<name>A0A292PPZ8_9PEZI</name>
<keyword evidence="1" id="KW-1133">Transmembrane helix</keyword>
<keyword evidence="1" id="KW-0812">Transmembrane</keyword>
<keyword evidence="3" id="KW-1185">Reference proteome</keyword>
<dbReference type="EMBL" id="LN891076">
    <property type="protein sequence ID" value="CUS09606.1"/>
    <property type="molecule type" value="Genomic_DNA"/>
</dbReference>
<sequence>MYDRTPEKSLKAFKASASLALENLSPGELPSVPTVIPTQRSSPYKFNLTKTDHKNGTRNVGVIVGGVLGGVVFMVVLAMSFVFLVVRKKRGEEENNGRLSWPGKPSIDITRKQKRGNDKVVDVRDLGSGGAYRLPFGDQSIHIISRILRPWEAGACERDGHFYDEQNTEISIVYGTWKNSPFDTSHSGALSVPSCPIHVTRILILILMTSPIIQYYGSFASLGSPTLLNQHEWVGGKRKKLSLAASRSSDHRQADRAAKYE</sequence>
<evidence type="ECO:0000313" key="3">
    <source>
        <dbReference type="Proteomes" id="UP001412239"/>
    </source>
</evidence>
<protein>
    <submittedName>
        <fullName evidence="2">Uncharacterized protein</fullName>
    </submittedName>
</protein>